<evidence type="ECO:0000259" key="9">
    <source>
        <dbReference type="PROSITE" id="PS50850"/>
    </source>
</evidence>
<feature type="transmembrane region" description="Helical" evidence="8">
    <location>
        <begin position="388"/>
        <end position="410"/>
    </location>
</feature>
<evidence type="ECO:0000256" key="1">
    <source>
        <dbReference type="ARBA" id="ARBA00004651"/>
    </source>
</evidence>
<feature type="domain" description="Major facilitator superfamily (MFS) profile" evidence="9">
    <location>
        <begin position="26"/>
        <end position="438"/>
    </location>
</feature>
<feature type="transmembrane region" description="Helical" evidence="8">
    <location>
        <begin position="54"/>
        <end position="78"/>
    </location>
</feature>
<organism evidence="10 11">
    <name type="scientific">Pseudonocardia yuanmonensis</name>
    <dbReference type="NCBI Taxonomy" id="1095914"/>
    <lineage>
        <taxon>Bacteria</taxon>
        <taxon>Bacillati</taxon>
        <taxon>Actinomycetota</taxon>
        <taxon>Actinomycetes</taxon>
        <taxon>Pseudonocardiales</taxon>
        <taxon>Pseudonocardiaceae</taxon>
        <taxon>Pseudonocardia</taxon>
    </lineage>
</organism>
<keyword evidence="5" id="KW-0769">Symport</keyword>
<feature type="transmembrane region" description="Helical" evidence="8">
    <location>
        <begin position="289"/>
        <end position="309"/>
    </location>
</feature>
<evidence type="ECO:0000256" key="5">
    <source>
        <dbReference type="ARBA" id="ARBA00022847"/>
    </source>
</evidence>
<dbReference type="PROSITE" id="PS50850">
    <property type="entry name" value="MFS"/>
    <property type="match status" value="1"/>
</dbReference>
<keyword evidence="3" id="KW-1003">Cell membrane</keyword>
<keyword evidence="4 8" id="KW-0812">Transmembrane</keyword>
<dbReference type="RefSeq" id="WP_345382577.1">
    <property type="nucleotide sequence ID" value="NZ_BAABIC010000015.1"/>
</dbReference>
<feature type="transmembrane region" description="Helical" evidence="8">
    <location>
        <begin position="128"/>
        <end position="151"/>
    </location>
</feature>
<feature type="transmembrane region" description="Helical" evidence="8">
    <location>
        <begin position="416"/>
        <end position="433"/>
    </location>
</feature>
<comment type="subcellular location">
    <subcellularLocation>
        <location evidence="1">Cell membrane</location>
        <topology evidence="1">Multi-pass membrane protein</topology>
    </subcellularLocation>
</comment>
<protein>
    <submittedName>
        <fullName evidence="10">Glycine betaine/L-proline transporter ProP</fullName>
    </submittedName>
</protein>
<feature type="transmembrane region" description="Helical" evidence="8">
    <location>
        <begin position="163"/>
        <end position="186"/>
    </location>
</feature>
<evidence type="ECO:0000313" key="10">
    <source>
        <dbReference type="EMBL" id="GAA4700231.1"/>
    </source>
</evidence>
<dbReference type="InterPro" id="IPR036259">
    <property type="entry name" value="MFS_trans_sf"/>
</dbReference>
<feature type="transmembrane region" description="Helical" evidence="8">
    <location>
        <begin position="198"/>
        <end position="217"/>
    </location>
</feature>
<evidence type="ECO:0000313" key="11">
    <source>
        <dbReference type="Proteomes" id="UP001500325"/>
    </source>
</evidence>
<feature type="transmembrane region" description="Helical" evidence="8">
    <location>
        <begin position="353"/>
        <end position="376"/>
    </location>
</feature>
<dbReference type="InterPro" id="IPR005828">
    <property type="entry name" value="MFS_sugar_transport-like"/>
</dbReference>
<evidence type="ECO:0000256" key="7">
    <source>
        <dbReference type="ARBA" id="ARBA00023136"/>
    </source>
</evidence>
<keyword evidence="6 8" id="KW-1133">Transmembrane helix</keyword>
<keyword evidence="11" id="KW-1185">Reference proteome</keyword>
<keyword evidence="7 8" id="KW-0472">Membrane</keyword>
<dbReference type="EMBL" id="BAABIC010000015">
    <property type="protein sequence ID" value="GAA4700231.1"/>
    <property type="molecule type" value="Genomic_DNA"/>
</dbReference>
<dbReference type="PANTHER" id="PTHR43528:SF1">
    <property type="entry name" value="ALPHA-KETOGLUTARATE PERMEASE"/>
    <property type="match status" value="1"/>
</dbReference>
<sequence length="444" mass="45899">MTVPAESAEPEVQVVELPTAAGRRRAISAIAIGNLLEWYDFAVYATLASVLGPLFFPSASASASLLASLSVFAVGYVARPVGALVFGRLADHQGRRSGLVVIIVLMGVATLGMGLLPTYAAIGVAAPILLVLLRVAQGLAIGGEFATATTYLVEIAGPRRRGLYGSITYVTAALGFALGLGVVVLLNAVVSPQGVVDGWWRLTFLLSLPLLLIGRYLRRRATESPVFQAMKAEAELVAAAGTAVSTPPSRPIKPMLQVFGIGIAIAVGSYTVLGFVLSYLLVVVKQTPAVAYGSALVATVVGAFFVLAAGHLSDRFGRKPLMIAAAASLAVLAFPGYLLLAAGGFWPALAGQLLLWIPVGIGLGVCPSLFAELFPARNRTTAMAFPHALVTAVFSGTAPLISTLLVTATGSATAPAWYLLAVALVSGAVTFGVRETAWADLRTT</sequence>
<name>A0ABP8X7P8_9PSEU</name>
<evidence type="ECO:0000256" key="8">
    <source>
        <dbReference type="SAM" id="Phobius"/>
    </source>
</evidence>
<gene>
    <name evidence="10" type="primary">proP_4</name>
    <name evidence="10" type="ORF">GCM10023215_43670</name>
</gene>
<dbReference type="InterPro" id="IPR051084">
    <property type="entry name" value="H+-coupled_symporters"/>
</dbReference>
<reference evidence="11" key="1">
    <citation type="journal article" date="2019" name="Int. J. Syst. Evol. Microbiol.">
        <title>The Global Catalogue of Microorganisms (GCM) 10K type strain sequencing project: providing services to taxonomists for standard genome sequencing and annotation.</title>
        <authorList>
            <consortium name="The Broad Institute Genomics Platform"/>
            <consortium name="The Broad Institute Genome Sequencing Center for Infectious Disease"/>
            <person name="Wu L."/>
            <person name="Ma J."/>
        </authorList>
    </citation>
    <scope>NUCLEOTIDE SEQUENCE [LARGE SCALE GENOMIC DNA]</scope>
    <source>
        <strain evidence="11">JCM 18055</strain>
    </source>
</reference>
<proteinExistence type="predicted"/>
<feature type="transmembrane region" description="Helical" evidence="8">
    <location>
        <begin position="258"/>
        <end position="283"/>
    </location>
</feature>
<dbReference type="Gene3D" id="1.20.1250.20">
    <property type="entry name" value="MFS general substrate transporter like domains"/>
    <property type="match status" value="1"/>
</dbReference>
<feature type="transmembrane region" description="Helical" evidence="8">
    <location>
        <begin position="99"/>
        <end position="122"/>
    </location>
</feature>
<dbReference type="Proteomes" id="UP001500325">
    <property type="component" value="Unassembled WGS sequence"/>
</dbReference>
<dbReference type="InterPro" id="IPR020846">
    <property type="entry name" value="MFS_dom"/>
</dbReference>
<feature type="transmembrane region" description="Helical" evidence="8">
    <location>
        <begin position="321"/>
        <end position="347"/>
    </location>
</feature>
<evidence type="ECO:0000256" key="4">
    <source>
        <dbReference type="ARBA" id="ARBA00022692"/>
    </source>
</evidence>
<evidence type="ECO:0000256" key="2">
    <source>
        <dbReference type="ARBA" id="ARBA00022448"/>
    </source>
</evidence>
<dbReference type="SUPFAM" id="SSF103473">
    <property type="entry name" value="MFS general substrate transporter"/>
    <property type="match status" value="1"/>
</dbReference>
<keyword evidence="2" id="KW-0813">Transport</keyword>
<dbReference type="PANTHER" id="PTHR43528">
    <property type="entry name" value="ALPHA-KETOGLUTARATE PERMEASE"/>
    <property type="match status" value="1"/>
</dbReference>
<dbReference type="Pfam" id="PF00083">
    <property type="entry name" value="Sugar_tr"/>
    <property type="match status" value="2"/>
</dbReference>
<evidence type="ECO:0000256" key="3">
    <source>
        <dbReference type="ARBA" id="ARBA00022475"/>
    </source>
</evidence>
<accession>A0ABP8X7P8</accession>
<evidence type="ECO:0000256" key="6">
    <source>
        <dbReference type="ARBA" id="ARBA00022989"/>
    </source>
</evidence>
<comment type="caution">
    <text evidence="10">The sequence shown here is derived from an EMBL/GenBank/DDBJ whole genome shotgun (WGS) entry which is preliminary data.</text>
</comment>